<name>A0ACB9G300_9ASTR</name>
<accession>A0ACB9G300</accession>
<reference evidence="1 2" key="2">
    <citation type="journal article" date="2022" name="Mol. Ecol. Resour.">
        <title>The genomes of chicory, endive, great burdock and yacon provide insights into Asteraceae paleo-polyploidization history and plant inulin production.</title>
        <authorList>
            <person name="Fan W."/>
            <person name="Wang S."/>
            <person name="Wang H."/>
            <person name="Wang A."/>
            <person name="Jiang F."/>
            <person name="Liu H."/>
            <person name="Zhao H."/>
            <person name="Xu D."/>
            <person name="Zhang Y."/>
        </authorList>
    </citation>
    <scope>NUCLEOTIDE SEQUENCE [LARGE SCALE GENOMIC DNA]</scope>
    <source>
        <strain evidence="2">cv. Yunnan</strain>
        <tissue evidence="1">Leaves</tissue>
    </source>
</reference>
<keyword evidence="2" id="KW-1185">Reference proteome</keyword>
<organism evidence="1 2">
    <name type="scientific">Smallanthus sonchifolius</name>
    <dbReference type="NCBI Taxonomy" id="185202"/>
    <lineage>
        <taxon>Eukaryota</taxon>
        <taxon>Viridiplantae</taxon>
        <taxon>Streptophyta</taxon>
        <taxon>Embryophyta</taxon>
        <taxon>Tracheophyta</taxon>
        <taxon>Spermatophyta</taxon>
        <taxon>Magnoliopsida</taxon>
        <taxon>eudicotyledons</taxon>
        <taxon>Gunneridae</taxon>
        <taxon>Pentapetalae</taxon>
        <taxon>asterids</taxon>
        <taxon>campanulids</taxon>
        <taxon>Asterales</taxon>
        <taxon>Asteraceae</taxon>
        <taxon>Asteroideae</taxon>
        <taxon>Heliantheae alliance</taxon>
        <taxon>Millerieae</taxon>
        <taxon>Smallanthus</taxon>
    </lineage>
</organism>
<gene>
    <name evidence="1" type="ORF">L1987_47245</name>
</gene>
<proteinExistence type="predicted"/>
<reference evidence="2" key="1">
    <citation type="journal article" date="2022" name="Mol. Ecol. Resour.">
        <title>The genomes of chicory, endive, great burdock and yacon provide insights into Asteraceae palaeo-polyploidization history and plant inulin production.</title>
        <authorList>
            <person name="Fan W."/>
            <person name="Wang S."/>
            <person name="Wang H."/>
            <person name="Wang A."/>
            <person name="Jiang F."/>
            <person name="Liu H."/>
            <person name="Zhao H."/>
            <person name="Xu D."/>
            <person name="Zhang Y."/>
        </authorList>
    </citation>
    <scope>NUCLEOTIDE SEQUENCE [LARGE SCALE GENOMIC DNA]</scope>
    <source>
        <strain evidence="2">cv. Yunnan</strain>
    </source>
</reference>
<sequence length="623" mass="69554">MQGVTLVDHSCTTSTWKVHHLACLEVKKIIEKITKIFTAIESARPRCKSGLQALCSLHKCMEKCELLFRNCSESSKLYLAISGERIILRCERICYSLQSCLSQLQNMVEPKLAAKISQIVDYIKSVVFTLDSSEDEAGQVLLALLHQDIKASKFAKVEELKAFNFAASRLHITSPLAIVIEKRSIRKLLSKILDTDPAKKKILNYLLYLVLKYGKSTKQEDTESIQGDEDDVFDSLEPPWKFKSRHLSVFSSASSVPSFNSSLGDLNLQVDNVSIISSDAWTEDGSGEIQEKSKGFSCNPIGPNLFTLGNLSVLPWASRSKAVEDVKNQLKDDKESHLFVSTSYISPVFKFLKEAHQLGDSGAKRHGVELLLMFLKECRTDMPPLPKGVMSDLSLYLDSEITVEALLVLEVLSRQQHYTHEIVTSGILLFLLQVIKDPKSKHHDVALRVLCNLSAHEDLGHHMIYLGFIQDLVPFLDEFLLSGYCVKIFENLCAIEEAAAHFVENESCITSIAELLESGKVEEQEHALEILIILYYQREEVREILMQDSIVSSLVQLSGNGSCKGKLRSVELLRLLNSVPDDRSQVCSLSDTSGSTNGNLKTCSKSSVGLFGGIKSKFRKALW</sequence>
<protein>
    <submittedName>
        <fullName evidence="1">Uncharacterized protein</fullName>
    </submittedName>
</protein>
<dbReference type="EMBL" id="CM042032">
    <property type="protein sequence ID" value="KAI3777445.1"/>
    <property type="molecule type" value="Genomic_DNA"/>
</dbReference>
<comment type="caution">
    <text evidence="1">The sequence shown here is derived from an EMBL/GenBank/DDBJ whole genome shotgun (WGS) entry which is preliminary data.</text>
</comment>
<dbReference type="Proteomes" id="UP001056120">
    <property type="component" value="Linkage Group LG15"/>
</dbReference>
<evidence type="ECO:0000313" key="2">
    <source>
        <dbReference type="Proteomes" id="UP001056120"/>
    </source>
</evidence>
<evidence type="ECO:0000313" key="1">
    <source>
        <dbReference type="EMBL" id="KAI3777445.1"/>
    </source>
</evidence>